<name>H1S239_9BURK</name>
<dbReference type="PATRIC" id="fig|1127483.3.peg.1749"/>
<feature type="domain" description="Cysteine-rich" evidence="1">
    <location>
        <begin position="9"/>
        <end position="57"/>
    </location>
</feature>
<comment type="caution">
    <text evidence="2">The sequence shown here is derived from an EMBL/GenBank/DDBJ whole genome shotgun (WGS) entry which is preliminary data.</text>
</comment>
<dbReference type="EMBL" id="AHJE01000019">
    <property type="protein sequence ID" value="EHP43405.1"/>
    <property type="molecule type" value="Genomic_DNA"/>
</dbReference>
<dbReference type="Pfam" id="PF02754">
    <property type="entry name" value="CCG"/>
    <property type="match status" value="1"/>
</dbReference>
<sequence length="80" mass="9091">MSELDEPFFSRPLSLLQKVIDIEFTTPARPDECCGFGGTFYLTEEPVSARMGYDKAQFSQVCAPRRADHQTPGLRYRDVT</sequence>
<gene>
    <name evidence="2" type="ORF">OR16_08737</name>
</gene>
<protein>
    <submittedName>
        <fullName evidence="2">Putative Fe-S oxidoreductase</fullName>
    </submittedName>
</protein>
<dbReference type="AlphaFoldDB" id="H1S239"/>
<dbReference type="GO" id="GO:0016491">
    <property type="term" value="F:oxidoreductase activity"/>
    <property type="evidence" value="ECO:0007669"/>
    <property type="project" value="UniProtKB-ARBA"/>
</dbReference>
<accession>H1S239</accession>
<dbReference type="Proteomes" id="UP000005808">
    <property type="component" value="Unassembled WGS sequence"/>
</dbReference>
<dbReference type="RefSeq" id="WP_006157465.1">
    <property type="nucleotide sequence ID" value="NZ_AHJE01000019.1"/>
</dbReference>
<reference evidence="2 3" key="1">
    <citation type="journal article" date="2012" name="J. Bacteriol.">
        <title>De Novo Genome Project of Cupriavidus basilensis OR16.</title>
        <authorList>
            <person name="Cserhati M."/>
            <person name="Kriszt B."/>
            <person name="Szoboszlay S."/>
            <person name="Toth A."/>
            <person name="Szabo I."/>
            <person name="Tancsics A."/>
            <person name="Nagy I."/>
            <person name="Horvath B."/>
            <person name="Nagy I."/>
            <person name="Kukolya J."/>
        </authorList>
    </citation>
    <scope>NUCLEOTIDE SEQUENCE [LARGE SCALE GENOMIC DNA]</scope>
    <source>
        <strain evidence="2 3">OR16</strain>
    </source>
</reference>
<organism evidence="2 3">
    <name type="scientific">Cupriavidus basilensis OR16</name>
    <dbReference type="NCBI Taxonomy" id="1127483"/>
    <lineage>
        <taxon>Bacteria</taxon>
        <taxon>Pseudomonadati</taxon>
        <taxon>Pseudomonadota</taxon>
        <taxon>Betaproteobacteria</taxon>
        <taxon>Burkholderiales</taxon>
        <taxon>Burkholderiaceae</taxon>
        <taxon>Cupriavidus</taxon>
    </lineage>
</organism>
<dbReference type="InterPro" id="IPR004017">
    <property type="entry name" value="Cys_rich_dom"/>
</dbReference>
<evidence type="ECO:0000313" key="2">
    <source>
        <dbReference type="EMBL" id="EHP43405.1"/>
    </source>
</evidence>
<evidence type="ECO:0000313" key="3">
    <source>
        <dbReference type="Proteomes" id="UP000005808"/>
    </source>
</evidence>
<proteinExistence type="predicted"/>
<dbReference type="OrthoDB" id="9770306at2"/>
<evidence type="ECO:0000259" key="1">
    <source>
        <dbReference type="Pfam" id="PF02754"/>
    </source>
</evidence>